<dbReference type="GO" id="GO:0003676">
    <property type="term" value="F:nucleic acid binding"/>
    <property type="evidence" value="ECO:0007669"/>
    <property type="project" value="InterPro"/>
</dbReference>
<dbReference type="AlphaFoldDB" id="A0A1S3Y8A5"/>
<name>A0A1S3Y8A5_TOBAC</name>
<reference evidence="1" key="1">
    <citation type="submission" date="2025-08" db="UniProtKB">
        <authorList>
            <consortium name="RefSeq"/>
        </authorList>
    </citation>
    <scope>IDENTIFICATION</scope>
</reference>
<dbReference type="PANTHER" id="PTHR48475">
    <property type="entry name" value="RIBONUCLEASE H"/>
    <property type="match status" value="1"/>
</dbReference>
<gene>
    <name evidence="1" type="primary">LOC107773651</name>
</gene>
<dbReference type="Gene3D" id="3.30.420.10">
    <property type="entry name" value="Ribonuclease H-like superfamily/Ribonuclease H"/>
    <property type="match status" value="1"/>
</dbReference>
<dbReference type="PANTHER" id="PTHR48475:SF2">
    <property type="entry name" value="RIBONUCLEASE H"/>
    <property type="match status" value="1"/>
</dbReference>
<dbReference type="KEGG" id="nta:107773651"/>
<accession>A0A1S3Y8A5</accession>
<dbReference type="RefSeq" id="XP_016448541.1">
    <property type="nucleotide sequence ID" value="XM_016593055.1"/>
</dbReference>
<organism evidence="1">
    <name type="scientific">Nicotiana tabacum</name>
    <name type="common">Common tobacco</name>
    <dbReference type="NCBI Taxonomy" id="4097"/>
    <lineage>
        <taxon>Eukaryota</taxon>
        <taxon>Viridiplantae</taxon>
        <taxon>Streptophyta</taxon>
        <taxon>Embryophyta</taxon>
        <taxon>Tracheophyta</taxon>
        <taxon>Spermatophyta</taxon>
        <taxon>Magnoliopsida</taxon>
        <taxon>eudicotyledons</taxon>
        <taxon>Gunneridae</taxon>
        <taxon>Pentapetalae</taxon>
        <taxon>asterids</taxon>
        <taxon>lamiids</taxon>
        <taxon>Solanales</taxon>
        <taxon>Solanaceae</taxon>
        <taxon>Nicotianoideae</taxon>
        <taxon>Nicotianeae</taxon>
        <taxon>Nicotiana</taxon>
    </lineage>
</organism>
<protein>
    <submittedName>
        <fullName evidence="1">Uncharacterized protein</fullName>
    </submittedName>
</protein>
<dbReference type="STRING" id="4097.A0A1S3Y8A5"/>
<proteinExistence type="predicted"/>
<evidence type="ECO:0000313" key="1">
    <source>
        <dbReference type="RefSeq" id="XP_016448541.1"/>
    </source>
</evidence>
<dbReference type="PaxDb" id="4097-A0A1S3Y8A5"/>
<feature type="non-terminal residue" evidence="1">
    <location>
        <position position="183"/>
    </location>
</feature>
<dbReference type="InterPro" id="IPR036397">
    <property type="entry name" value="RNaseH_sf"/>
</dbReference>
<sequence>MGDRYRRTFTTSSRKGLEYLRKLHATTGHSLSAQKSQNSLKKRLEAAKGRWPEELAGVLWAYRIIVKSSTGETLFYFVYGAEALIPVEMGEPTLRYSQANEESNSEAMLINLELLEERRDLAHVRMEAQKQKMERCYSQTTNLRYSKVGNLVLRKQIPTGKLNLLPNKCYTIVLEHKALEDFQ</sequence>
<dbReference type="OrthoDB" id="1739513at2759"/>